<feature type="region of interest" description="Disordered" evidence="29">
    <location>
        <begin position="1144"/>
        <end position="1181"/>
    </location>
</feature>
<evidence type="ECO:0000313" key="31">
    <source>
        <dbReference type="EMBL" id="KAL3874313.1"/>
    </source>
</evidence>
<evidence type="ECO:0000256" key="28">
    <source>
        <dbReference type="ARBA" id="ARBA00081222"/>
    </source>
</evidence>
<evidence type="ECO:0000256" key="9">
    <source>
        <dbReference type="ARBA" id="ARBA00022618"/>
    </source>
</evidence>
<dbReference type="GO" id="GO:0005794">
    <property type="term" value="C:Golgi apparatus"/>
    <property type="evidence" value="ECO:0007669"/>
    <property type="project" value="UniProtKB-SubCell"/>
</dbReference>
<feature type="compositionally biased region" description="Polar residues" evidence="29">
    <location>
        <begin position="4965"/>
        <end position="4977"/>
    </location>
</feature>
<dbReference type="SUPFAM" id="SSF54495">
    <property type="entry name" value="UBC-like"/>
    <property type="match status" value="1"/>
</dbReference>
<keyword evidence="14" id="KW-0677">Repeat</keyword>
<dbReference type="FunFam" id="3.10.110.10:FF:000014">
    <property type="entry name" value="Baculoviral IAP repeat-containing protein 6"/>
    <property type="match status" value="1"/>
</dbReference>
<evidence type="ECO:0000256" key="29">
    <source>
        <dbReference type="SAM" id="MobiDB-lite"/>
    </source>
</evidence>
<feature type="region of interest" description="Disordered" evidence="29">
    <location>
        <begin position="428"/>
        <end position="452"/>
    </location>
</feature>
<dbReference type="GO" id="GO:0004842">
    <property type="term" value="F:ubiquitin-protein transferase activity"/>
    <property type="evidence" value="ECO:0007669"/>
    <property type="project" value="UniProtKB-ARBA"/>
</dbReference>
<feature type="compositionally biased region" description="Polar residues" evidence="29">
    <location>
        <begin position="967"/>
        <end position="980"/>
    </location>
</feature>
<protein>
    <recommendedName>
        <fullName evidence="25">Dual E2 ubiquitin-conjugating enzyme/E3 ubiquitin-protein ligase BIRC6</fullName>
    </recommendedName>
    <alternativeName>
        <fullName evidence="28">BIR repeat-containing ubiquitin-conjugating enzyme</fullName>
    </alternativeName>
    <alternativeName>
        <fullName evidence="27">Baculoviral IAP repeat-containing protein 6</fullName>
    </alternativeName>
    <alternativeName>
        <fullName evidence="26">Ubiquitin-conjugating BIR domain enzyme apollon</fullName>
    </alternativeName>
</protein>
<evidence type="ECO:0000256" key="17">
    <source>
        <dbReference type="ARBA" id="ARBA00022786"/>
    </source>
</evidence>
<keyword evidence="8" id="KW-0853">WD repeat</keyword>
<dbReference type="PANTHER" id="PTHR46116:SF39">
    <property type="entry name" value="BACULOVIRAL IAP REPEAT-CONTAINING PROTEIN 6"/>
    <property type="match status" value="1"/>
</dbReference>
<feature type="compositionally biased region" description="Acidic residues" evidence="29">
    <location>
        <begin position="857"/>
        <end position="868"/>
    </location>
</feature>
<evidence type="ECO:0000256" key="15">
    <source>
        <dbReference type="ARBA" id="ARBA00022753"/>
    </source>
</evidence>
<evidence type="ECO:0000256" key="16">
    <source>
        <dbReference type="ARBA" id="ARBA00022776"/>
    </source>
</evidence>
<evidence type="ECO:0000256" key="18">
    <source>
        <dbReference type="ARBA" id="ARBA00022833"/>
    </source>
</evidence>
<keyword evidence="13" id="KW-0479">Metal-binding</keyword>
<dbReference type="PANTHER" id="PTHR46116">
    <property type="entry name" value="(E3-INDEPENDENT) E2 UBIQUITIN-CONJUGATING ENZYME"/>
    <property type="match status" value="1"/>
</dbReference>
<evidence type="ECO:0000256" key="20">
    <source>
        <dbReference type="ARBA" id="ARBA00023034"/>
    </source>
</evidence>
<keyword evidence="9" id="KW-0132">Cell division</keyword>
<evidence type="ECO:0000256" key="23">
    <source>
        <dbReference type="ARBA" id="ARBA00023306"/>
    </source>
</evidence>
<dbReference type="SMART" id="SM00212">
    <property type="entry name" value="UBCc"/>
    <property type="match status" value="1"/>
</dbReference>
<keyword evidence="17" id="KW-0833">Ubl conjugation pathway</keyword>
<gene>
    <name evidence="31" type="ORF">ACJMK2_037345</name>
</gene>
<dbReference type="GO" id="GO:0051301">
    <property type="term" value="P:cell division"/>
    <property type="evidence" value="ECO:0007669"/>
    <property type="project" value="UniProtKB-KW"/>
</dbReference>
<evidence type="ECO:0000256" key="3">
    <source>
        <dbReference type="ARBA" id="ARBA00004214"/>
    </source>
</evidence>
<feature type="domain" description="UBC core" evidence="30">
    <location>
        <begin position="4705"/>
        <end position="4872"/>
    </location>
</feature>
<feature type="compositionally biased region" description="Basic and acidic residues" evidence="29">
    <location>
        <begin position="3712"/>
        <end position="3728"/>
    </location>
</feature>
<evidence type="ECO:0000256" key="22">
    <source>
        <dbReference type="ARBA" id="ARBA00023212"/>
    </source>
</evidence>
<feature type="region of interest" description="Disordered" evidence="29">
    <location>
        <begin position="2512"/>
        <end position="2541"/>
    </location>
</feature>
<feature type="region of interest" description="Disordered" evidence="29">
    <location>
        <begin position="3704"/>
        <end position="3728"/>
    </location>
</feature>
<evidence type="ECO:0000256" key="21">
    <source>
        <dbReference type="ARBA" id="ARBA00023136"/>
    </source>
</evidence>
<dbReference type="GO" id="GO:0046872">
    <property type="term" value="F:metal ion binding"/>
    <property type="evidence" value="ECO:0007669"/>
    <property type="project" value="UniProtKB-KW"/>
</dbReference>
<accession>A0ABD3WNI6</accession>
<feature type="compositionally biased region" description="Polar residues" evidence="29">
    <location>
        <begin position="2722"/>
        <end position="2732"/>
    </location>
</feature>
<comment type="subcellular location">
    <subcellularLocation>
        <location evidence="4">Cytoplasm</location>
        <location evidence="4">Cytoskeleton</location>
        <location evidence="4">Microtubule organizing center</location>
        <location evidence="4">Centrosome</location>
    </subcellularLocation>
    <subcellularLocation>
        <location evidence="5">Cytoplasm</location>
        <location evidence="5">Cytoskeleton</location>
        <location evidence="5">Spindle pole</location>
    </subcellularLocation>
    <subcellularLocation>
        <location evidence="1">Endosome</location>
    </subcellularLocation>
    <subcellularLocation>
        <location evidence="2">Golgi apparatus</location>
        <location evidence="2">trans-Golgi network membrane</location>
    </subcellularLocation>
    <subcellularLocation>
        <location evidence="3">Midbody</location>
    </subcellularLocation>
</comment>
<evidence type="ECO:0000256" key="26">
    <source>
        <dbReference type="ARBA" id="ARBA00075349"/>
    </source>
</evidence>
<dbReference type="Pfam" id="PF12356">
    <property type="entry name" value="BIRC6"/>
    <property type="match status" value="1"/>
</dbReference>
<dbReference type="Pfam" id="PF00653">
    <property type="entry name" value="BIR"/>
    <property type="match status" value="1"/>
</dbReference>
<dbReference type="FunFam" id="1.10.1170.10:FF:000001">
    <property type="entry name" value="baculoviral IAP repeat-containing protein 6 isoform X1"/>
    <property type="match status" value="1"/>
</dbReference>
<dbReference type="InterPro" id="IPR022103">
    <property type="entry name" value="BIRC6"/>
</dbReference>
<evidence type="ECO:0000256" key="2">
    <source>
        <dbReference type="ARBA" id="ARBA00004198"/>
    </source>
</evidence>
<feature type="compositionally biased region" description="Polar residues" evidence="29">
    <location>
        <begin position="2512"/>
        <end position="2536"/>
    </location>
</feature>
<keyword evidence="15" id="KW-0967">Endosome</keyword>
<feature type="region of interest" description="Disordered" evidence="29">
    <location>
        <begin position="1270"/>
        <end position="1296"/>
    </location>
</feature>
<dbReference type="EMBL" id="JBJQND010000006">
    <property type="protein sequence ID" value="KAL3874313.1"/>
    <property type="molecule type" value="Genomic_DNA"/>
</dbReference>
<dbReference type="GO" id="GO:0005768">
    <property type="term" value="C:endosome"/>
    <property type="evidence" value="ECO:0007669"/>
    <property type="project" value="UniProtKB-SubCell"/>
</dbReference>
<keyword evidence="16" id="KW-0498">Mitosis</keyword>
<dbReference type="GO" id="GO:0006915">
    <property type="term" value="P:apoptotic process"/>
    <property type="evidence" value="ECO:0007669"/>
    <property type="project" value="UniProtKB-KW"/>
</dbReference>
<name>A0ABD3WNI6_SINWO</name>
<keyword evidence="10" id="KW-0808">Transferase</keyword>
<keyword evidence="11" id="KW-0646">Protease inhibitor</keyword>
<keyword evidence="19" id="KW-0832">Ubl conjugation</keyword>
<feature type="region of interest" description="Disordered" evidence="29">
    <location>
        <begin position="857"/>
        <end position="886"/>
    </location>
</feature>
<evidence type="ECO:0000256" key="11">
    <source>
        <dbReference type="ARBA" id="ARBA00022690"/>
    </source>
</evidence>
<feature type="region of interest" description="Disordered" evidence="29">
    <location>
        <begin position="1739"/>
        <end position="1800"/>
    </location>
</feature>
<dbReference type="CDD" id="cd23810">
    <property type="entry name" value="UBCc_BIRC6"/>
    <property type="match status" value="1"/>
</dbReference>
<keyword evidence="6" id="KW-0963">Cytoplasm</keyword>
<evidence type="ECO:0000256" key="1">
    <source>
        <dbReference type="ARBA" id="ARBA00004177"/>
    </source>
</evidence>
<evidence type="ECO:0000256" key="24">
    <source>
        <dbReference type="ARBA" id="ARBA00060909"/>
    </source>
</evidence>
<dbReference type="Proteomes" id="UP001634394">
    <property type="component" value="Unassembled WGS sequence"/>
</dbReference>
<dbReference type="GO" id="GO:0030414">
    <property type="term" value="F:peptidase inhibitor activity"/>
    <property type="evidence" value="ECO:0007669"/>
    <property type="project" value="UniProtKB-KW"/>
</dbReference>
<keyword evidence="32" id="KW-1185">Reference proteome</keyword>
<feature type="region of interest" description="Disordered" evidence="29">
    <location>
        <begin position="4064"/>
        <end position="4093"/>
    </location>
</feature>
<evidence type="ECO:0000256" key="19">
    <source>
        <dbReference type="ARBA" id="ARBA00022843"/>
    </source>
</evidence>
<dbReference type="GO" id="GO:0042127">
    <property type="term" value="P:regulation of cell population proliferation"/>
    <property type="evidence" value="ECO:0007669"/>
    <property type="project" value="UniProtKB-ARBA"/>
</dbReference>
<keyword evidence="18" id="KW-0862">Zinc</keyword>
<dbReference type="Gene3D" id="3.10.110.10">
    <property type="entry name" value="Ubiquitin Conjugating Enzyme"/>
    <property type="match status" value="1"/>
</dbReference>
<evidence type="ECO:0000256" key="13">
    <source>
        <dbReference type="ARBA" id="ARBA00022723"/>
    </source>
</evidence>
<feature type="compositionally biased region" description="Basic and acidic residues" evidence="29">
    <location>
        <begin position="1165"/>
        <end position="1175"/>
    </location>
</feature>
<evidence type="ECO:0000256" key="7">
    <source>
        <dbReference type="ARBA" id="ARBA00022553"/>
    </source>
</evidence>
<reference evidence="31 32" key="1">
    <citation type="submission" date="2024-11" db="EMBL/GenBank/DDBJ databases">
        <title>Chromosome-level genome assembly of the freshwater bivalve Anodonta woodiana.</title>
        <authorList>
            <person name="Chen X."/>
        </authorList>
    </citation>
    <scope>NUCLEOTIDE SEQUENCE [LARGE SCALE GENOMIC DNA]</scope>
    <source>
        <strain evidence="31">MN2024</strain>
        <tissue evidence="31">Gills</tissue>
    </source>
</reference>
<dbReference type="SUPFAM" id="SSF50978">
    <property type="entry name" value="WD40 repeat-like"/>
    <property type="match status" value="1"/>
</dbReference>
<dbReference type="InterPro" id="IPR000608">
    <property type="entry name" value="UBC"/>
</dbReference>
<feature type="compositionally biased region" description="Low complexity" evidence="29">
    <location>
        <begin position="1788"/>
        <end position="1800"/>
    </location>
</feature>
<keyword evidence="22" id="KW-0206">Cytoskeleton</keyword>
<keyword evidence="12" id="KW-0053">Apoptosis</keyword>
<evidence type="ECO:0000313" key="32">
    <source>
        <dbReference type="Proteomes" id="UP001634394"/>
    </source>
</evidence>
<keyword evidence="20" id="KW-0333">Golgi apparatus</keyword>
<comment type="caution">
    <text evidence="31">The sequence shown here is derived from an EMBL/GenBank/DDBJ whole genome shotgun (WGS) entry which is preliminary data.</text>
</comment>
<feature type="region of interest" description="Disordered" evidence="29">
    <location>
        <begin position="4943"/>
        <end position="4977"/>
    </location>
</feature>
<dbReference type="PROSITE" id="PS50143">
    <property type="entry name" value="BIR_REPEAT_2"/>
    <property type="match status" value="1"/>
</dbReference>
<evidence type="ECO:0000256" key="6">
    <source>
        <dbReference type="ARBA" id="ARBA00022490"/>
    </source>
</evidence>
<keyword evidence="21" id="KW-0472">Membrane</keyword>
<keyword evidence="23" id="KW-0131">Cell cycle</keyword>
<evidence type="ECO:0000256" key="4">
    <source>
        <dbReference type="ARBA" id="ARBA00004300"/>
    </source>
</evidence>
<feature type="region of interest" description="Disordered" evidence="29">
    <location>
        <begin position="1065"/>
        <end position="1087"/>
    </location>
</feature>
<dbReference type="InterPro" id="IPR036322">
    <property type="entry name" value="WD40_repeat_dom_sf"/>
</dbReference>
<dbReference type="SMART" id="SM00238">
    <property type="entry name" value="BIR"/>
    <property type="match status" value="1"/>
</dbReference>
<evidence type="ECO:0000256" key="14">
    <source>
        <dbReference type="ARBA" id="ARBA00022737"/>
    </source>
</evidence>
<comment type="similarity">
    <text evidence="24">Belongs to the BIRC6 family.</text>
</comment>
<evidence type="ECO:0000259" key="30">
    <source>
        <dbReference type="PROSITE" id="PS50127"/>
    </source>
</evidence>
<dbReference type="PROSITE" id="PS50127">
    <property type="entry name" value="UBC_2"/>
    <property type="match status" value="1"/>
</dbReference>
<evidence type="ECO:0000256" key="25">
    <source>
        <dbReference type="ARBA" id="ARBA00069601"/>
    </source>
</evidence>
<evidence type="ECO:0000256" key="5">
    <source>
        <dbReference type="ARBA" id="ARBA00004647"/>
    </source>
</evidence>
<proteinExistence type="inferred from homology"/>
<dbReference type="InterPro" id="IPR016135">
    <property type="entry name" value="UBQ-conjugating_enzyme/RWD"/>
</dbReference>
<dbReference type="CDD" id="cd00022">
    <property type="entry name" value="BIR"/>
    <property type="match status" value="1"/>
</dbReference>
<feature type="region of interest" description="Disordered" evidence="29">
    <location>
        <begin position="2705"/>
        <end position="2732"/>
    </location>
</feature>
<dbReference type="GO" id="GO:0016567">
    <property type="term" value="P:protein ubiquitination"/>
    <property type="evidence" value="ECO:0007669"/>
    <property type="project" value="UniProtKB-ARBA"/>
</dbReference>
<dbReference type="GO" id="GO:0030496">
    <property type="term" value="C:midbody"/>
    <property type="evidence" value="ECO:0007669"/>
    <property type="project" value="UniProtKB-SubCell"/>
</dbReference>
<dbReference type="SUPFAM" id="SSF57924">
    <property type="entry name" value="Inhibitor of apoptosis (IAP) repeat"/>
    <property type="match status" value="1"/>
</dbReference>
<evidence type="ECO:0000256" key="12">
    <source>
        <dbReference type="ARBA" id="ARBA00022703"/>
    </source>
</evidence>
<feature type="compositionally biased region" description="Polar residues" evidence="29">
    <location>
        <begin position="393"/>
        <end position="416"/>
    </location>
</feature>
<evidence type="ECO:0000256" key="8">
    <source>
        <dbReference type="ARBA" id="ARBA00022574"/>
    </source>
</evidence>
<keyword evidence="7" id="KW-0597">Phosphoprotein</keyword>
<feature type="region of interest" description="Disordered" evidence="29">
    <location>
        <begin position="391"/>
        <end position="416"/>
    </location>
</feature>
<sequence length="5033" mass="553559">MAATRKRWYVGEDGCIPIGEPAASVTYHSSLSSIIVATKEPAIKVYDVTSGSVLQKSNLSAAKGDALHCVFLPKKDRIFFSDSRAVGVRKDLHGVLMLDTALQTPVAKTEEIVKLELPLAEAVQLLKSLSHAEISGIDFVDEVIKELGKRIEIAQEATKGNHKTIKWATVCLELQHCALKNVCSSLVAEMRRLNQHSPGLSIASTVTDRLGYLLPNSQPEITGGPVERTLMYSEAARRETFSKWPHMNYKWALPEPMAQAGFYHQPNSSGDDRAMCFTCSVCLVCWEPTDEPWSEHERHSPSCPYVKGEHTQNVPLSVTYATQPAMAHGDKGDRIECVSSTSCDKFMATSTRNGYVVIWEIGHILKKHSQFNLDPSETVVALKTGVQVERCPSNLSSPSHPQQQQEKDSNSTSTSNCKFVNSVEKQPITSPAQGAEGLDSTDAVSVKTDPTAPVTFTGNDAVSAGGLQDTASEVDFLTPDAECQWKRPCEDVIVSSLCLVEKLVTQSSRTSTLQHNRQGAKQDNVASTPQPTLICGVSLRKSKLSINSEAPMHDAESSRTTDVQLMNKVNEVVSGDHSLQIIISSENNSDQCKCSPEEEILNATSFMPYILVTSVCEDNKKLTQLASTDSLKPVVSTSNIVPTLGALTMNQDWDLLDQMYYSDPDPDVQIIGFTPGPSSVSTSGPTEAKFALEGGYEESQGKTSTSVDGAIRKVTSIPSSGTILQCVELPEAFNFKDMEVKQILPTPDGHHILVIVSKKVIDSSHSLVSVISNSSQTSEEGYTTCCENSASAVNATVDSTSKTSCSSSRWGGILCYRLEFDSDCHYASINERPLAVYHFESADSVQTAVLLPQDISDQSEDESTDLVEGETSQGLEVSRKPVGSDSSSELQGLIAVIFSSGKLSVYTVNNFSLLAEISPPEEDRFTGVTYCSGLDRLCVCSALGKLYLYQLSEDLPESMENLIEAEGNSSPVNLSPSQTAGAKPKENRPSTQDLPEAKATTAVLDSRDSIPNRNRLKQGTGLELLAKQDLSFDNLVLLHQLTRFENLLPRFTATVPPCWNEIQQEQQQRRHPQHLQHQGEASQHTRTWKLQTDSNTWDEHLFEIVLPRMCCVGHVDVKFSFHPLCTSAPHIEMTLLKQNVSNLGRQSSREKSEESLASCSAKVNSKKDSSSKGDESGSIPVDNPINFGIRFSAASDISGSSRGNVSARNNVLDPLFLESHNAEILCGPINIATCLDLSGNCGQVSLTSPQLLLSKPRSFLLHIKGFQDKTDAPDKGKESRKRTSAPTSATSDKSKAKTIKAQFENYASAYGSASISGKFKLEHMKGCDWIQEISVTIRKTKKIHIQKDRLQRNAMIELTSFHEKLISIVALDESSILPHVSPDYLQNLVLDILMWITFIQMHDPDRRTFSKCILMTLQKHLSPLVKACFIQGTRTTAHKCAKLMALCMEFCKSAADPNLAPSFSLSLLEAIMESLPLLPCAYSSGAVKWYFTLLNRVKCMDIVTVSDSCADLLKNTAKHYHSRTLPGHALLRSRYGVYGHPFEPDLFDMDLPVAVKQCQTTPSVPTSYASVLSSTVGGISSLTAVCDQQEELDFCDLFIMPSEKSSKAQIEYARNSILGMLEVEPLHFTCHSTSDGTKMEKLDSAGNNSTAAAAAASTGLNPTGLTGTINFGEGIPAPQLSQMSGAGMAYSLQSTMASAKHQLQELSMKNYPTVKHKIMHIKQILSEVGKAIPQIAKSSTASAELAPSTPKTTPQVMTPPLTPPNEAWHQLYLGGNSGSKGTPSGASQQQQQHQQQQHRMSVNVLQTQALLQPPTPQVLVVERMHSGARRFVILDFGKSILLTDVIIPECADLASLSIDVWVQQEEVDGQRLIVASDIGSRSLVMNDIMPPPVCRYLKLTTIGRYGSGTTRSRIPIGAFYGHSYILPWEWNSGSDQVGGIATCQLDLTTQSQLLTQLGSFLSLQEDIQCRYSLSRTRLENLLSHTDSSHYTTSHTHYYLQRGKKNNDEDNNIIQAYNECLQMQLQQNLAQRAIDRLKNAIGLRLPTSTTHTTNNLMNSLKHATIDKLRFLLECLLEVLLISTNPSASIPQPPISLYTALAPQGCEALFKHLCVHGTRRIQILATMLLVRVCGSQKWFGDFMGNMLQEFFQSNYSQVFPQDRLFVLLLAMGQRTLQGPAAVSMMESILGMLAKVLSPLCTGQPGGASALQAGNIDLSLVGWILLFLCRNLDNTFTLNGEDADRGAAKKDQGSHLPNRWNFIQAENTFGNKVQKNKSVKVYRRSLQKRLLHHKQKLIDLEQVKQSFMWQGEKSSQNISNTILKQQEKQFKKELSQYASKHLKDIIQIRKTDAEILRKLQRNPRATAEAGSDNSGTELDQDNGLLILPKTRCLSVVRGLIALLLGMDFTCNVDLFLITCKVLARICVATRPAICLVEVMSAEQLKQLILLTSSLEFNHGNISWGGPWAGHALTCLLQDILEGERLYPVHEGLMEDETSAEGQTMGESDDIIQQSGSLSTFEESDLSNGNGSSGEETVTQAKDDIGKLSFEKESSLMVDMLLDEEEYDDDISDKLHAYVTGESIQPPIPPTPQVVKVNLWGNSSMNGGTLDMNNPILMLSEEEEKYSKTVKAVIGGMVNQKTTGVMSSSTNSLHYSSSVGQGLSTALDARLEIGLETQPELRLRVMLSLQTEMLQNAFSSSLPSAPLTGLGQTIPSKAATDDKLSETQTSLSPTSSNEMLSNAFDDLFAQLLLGRVNLDSLIQLWLTLNEEGILEEGENQTLSDSSRVPLIPLSLNSVSSLLASVATMPSLPVRTWVLVFQSLTLLANLKIPCSSDRGADTSPMANAMLADSNLIIVITKFLSGMSNLGPMLSAAQSNQVGPSGTKAFYEFLQRLHVKCADRSIQNLKELMLKLVYSLTTDRGAFQIGVGPLDAQCKFLDFILDMSYDNVDISNAISVIESASVLVHHHILCQEKVQCRSSGENLINARSCFGGLFANLLRGGECRTGVGDTSRDLLMCSLLKLVSRLVSVQNSARGPRSTEELPVGCSDLRPMTDFTKLSQQVLGTATCSSCQSDEEKFGQTDEQKTGHLSGITEQEGNHQTASESQGTHLADIILGHQPIMCNLIQALSYCNSNTMAMILGSRGVPINMQETLEGGDPLSVGDGIYHILVMLFKRCSDAKIVLESLFHYLSGGFTSTTGSLVCLLSEPLLWFILKVLDSTRMLSLFFDMGGVEVVCRNIVMCNNRLISTSPSMVSTMMQSMIGKASSNDRKKAWDSESTDGLLNFAPLGTITSSSPTASPGEVLIAASPQHRRARSAAWSYHFYPDEAWVDLTISLPFAILLKEVQIQPHSAALSTCPAHVSLEISHDGVTTFPLCAPMMTSSLASIKLQLQQLEVVASVTIRLHRARDSMTIGLSQILLMGYSAFGDAGMYKTNNIFLPIEDSVSRSSVGWVRLLHHCLTSRRELEDKVAEAAAHISGLLNTCTALLISPTSGMDIPHVETVLLKLGLHSGEMGLSLVDNLLRSPTYGPESGHPSHYLGKINGMGNNSTVELLYQLGMHQDAWTKDRIQAMLRWLGDIAQLALQKTSGLSNNCFQSTSRETFFNLSEPSPAHIHCIASVLWHSHENNQQNNFSLLISKEIISSLYQWSSVLRTDSSLKEALDYVLCSMCYIQSAYFSQILTWMGIISMDINMMAPIPDDRKDSSLYNSASMTDDSKEANNASREHPVDRMTSHHLIEPTPFALQDVKHICLDKSNLGTLSRVCKSPVAIKHLLQTRFPAVLAQGLFEFCNYIISQFTESWSQSEGVSDSRKTVNSVGCNTSSQSSSELNHKGLSITAATVASVLDFFSQISSENAMKDWFGGADGNIFWPVLLTMLCNIPLHSPIVAGTIPQKYELMSVEDRMAIETSTISFFTHVVSCHVDNQMLFAKVLCDVIKEQGNTVKTGLSVCPLSGFTRRLLLQVLLEDEKVLVAFRADPSQHWTQVFNSANSVQHPLFGAGRQFRTVHVNMHTTFSELVNEVSDMAYLKAAQLLEKKPDDTKKDSSQVGLELVEYISSVNSESFSTLNTEKQEKLPISAGSKSSLPPRPPTRRGRNTADTFAKQFQYQPVLSVYHPFFKHKRLPPGFSVSQLLQVLQQQECPSKRSLEFTLRLHMKSKDKVSSSAGMLLMEEIEDEAEDFSDEVLLSSPPFPTALQVFASIGGLALLAEYLPLLYPEISRQITASDMHSSEAAAQDISQEWVQLESYAEEFYELYEPMSPAPPSGRVASHPLGTMPTIPPHSLVAFGLFLRLPGYAEVLLKERKKAQCLLRLVLGVTDNGNGGCILTSPISGALPTFPFLVLKSLYDNTPLTTDDGVLLRRMSQDIGVLHLILACLSVLSHHAPRVSSTAFQHETQILLSAMQYTSNPSSSQSATSSVEEKALQQQQQQQQHYWAKGTGFGTGSTTSSWDAEQALLRQKSEEEHVTCLLQVLASFINPGGYVPDDFFHESYVPSAEKSLPDVVPDLLSQSCLVPALSSYLRNDSVLDMARHVPLYRALLELMRGLAMCPAIVHLLMPLDKQVSSRDTGLSVGNLLEKMRGCVDTYANRLKGNKIKAGGGSREEEEENEGLALLIPDIQETARIVHLSTERLSKEEDSKRGAAANSDGDVIPRGSPSQKSLDDRYLAIMKRQQFDTYQMAYDEGTTIRFYVRHHYENNVKAAGDIKNPARIRRLAQEAVTLSTSLPLSVSSSVFVRCDEDRLDIMKVLITGPEDTPYANGCFEFDVYFPQDYPVAPPYINLETTGNHTVRFNPNLYNDGKVCLSILNTWHGRPEEKWNSQTSSFLQVLVSIQSLILVSEPYFNEPGYERSRGTPSGTASSREYDANIRQATVKWAMLEQLRNPSPCFREVIQNHFWLKRHRILQQCQVWISEMETYSTDKRTGRTIAHSTMALKRHYNQLREEFARMKPPSGEEEESEEKIDPKEQQYDTDQATGSSQNGSPLLMLDILATDPNANSVMNPEAIDPIVCSVNHTELDTNVDLTEIDSCLNPPGVPDC</sequence>
<evidence type="ECO:0000256" key="10">
    <source>
        <dbReference type="ARBA" id="ARBA00022679"/>
    </source>
</evidence>
<feature type="compositionally biased region" description="Basic and acidic residues" evidence="29">
    <location>
        <begin position="4625"/>
        <end position="4636"/>
    </location>
</feature>
<dbReference type="InterPro" id="IPR001370">
    <property type="entry name" value="BIR_rpt"/>
</dbReference>
<feature type="region of interest" description="Disordered" evidence="29">
    <location>
        <begin position="4625"/>
        <end position="4655"/>
    </location>
</feature>
<dbReference type="Gene3D" id="1.10.1170.10">
    <property type="entry name" value="Inhibitor Of Apoptosis Protein (2mihbC-IAP-1), Chain A"/>
    <property type="match status" value="1"/>
</dbReference>
<feature type="region of interest" description="Disordered" evidence="29">
    <location>
        <begin position="966"/>
        <end position="1015"/>
    </location>
</feature>
<evidence type="ECO:0000256" key="27">
    <source>
        <dbReference type="ARBA" id="ARBA00079718"/>
    </source>
</evidence>
<organism evidence="31 32">
    <name type="scientific">Sinanodonta woodiana</name>
    <name type="common">Chinese pond mussel</name>
    <name type="synonym">Anodonta woodiana</name>
    <dbReference type="NCBI Taxonomy" id="1069815"/>
    <lineage>
        <taxon>Eukaryota</taxon>
        <taxon>Metazoa</taxon>
        <taxon>Spiralia</taxon>
        <taxon>Lophotrochozoa</taxon>
        <taxon>Mollusca</taxon>
        <taxon>Bivalvia</taxon>
        <taxon>Autobranchia</taxon>
        <taxon>Heteroconchia</taxon>
        <taxon>Palaeoheterodonta</taxon>
        <taxon>Unionida</taxon>
        <taxon>Unionoidea</taxon>
        <taxon>Unionidae</taxon>
        <taxon>Unioninae</taxon>
        <taxon>Sinanodonta</taxon>
    </lineage>
</organism>
<dbReference type="Pfam" id="PF00179">
    <property type="entry name" value="UQ_con"/>
    <property type="match status" value="1"/>
</dbReference>
<dbReference type="GO" id="GO:0005813">
    <property type="term" value="C:centrosome"/>
    <property type="evidence" value="ECO:0007669"/>
    <property type="project" value="UniProtKB-SubCell"/>
</dbReference>
<dbReference type="GO" id="GO:0000922">
    <property type="term" value="C:spindle pole"/>
    <property type="evidence" value="ECO:0007669"/>
    <property type="project" value="UniProtKB-SubCell"/>
</dbReference>
<dbReference type="GO" id="GO:0043066">
    <property type="term" value="P:negative regulation of apoptotic process"/>
    <property type="evidence" value="ECO:0007669"/>
    <property type="project" value="UniProtKB-ARBA"/>
</dbReference>